<reference evidence="2" key="1">
    <citation type="submission" date="2022-03" db="EMBL/GenBank/DDBJ databases">
        <authorList>
            <person name="Alioto T."/>
            <person name="Alioto T."/>
            <person name="Gomez Garrido J."/>
        </authorList>
    </citation>
    <scope>NUCLEOTIDE SEQUENCE</scope>
</reference>
<dbReference type="Proteomes" id="UP001295444">
    <property type="component" value="Chromosome 05"/>
</dbReference>
<dbReference type="EMBL" id="OW240916">
    <property type="protein sequence ID" value="CAH2292507.1"/>
    <property type="molecule type" value="Genomic_DNA"/>
</dbReference>
<accession>A0AAD1W7N0</accession>
<sequence length="271" mass="30257">MAPPLDSPYSSSEDEVLDAPDDITRSEGSDPLPLTKDLQAPATKGDIKAIMNNISAFFNADLDIIREDMSVVTARVTHKAVQIQIDLLEDTRRCADLKVRGIVETVDDQELPHFLRRLSASIVPQCSAKGIQIDSCFILVKSARASAGVSRDVPVHFLMLRDRMAVQNAVKTKTPYHLKETQLHFLQDLCCSTLTWRRSLQRVMQSLRLLGIAYKWGLQLAGIAYKWGPSHTLIATEDSRKYHISSATDIFAAFLLVQPPLQEKVCDPRMA</sequence>
<protein>
    <submittedName>
        <fullName evidence="2">Uncharacterized protein</fullName>
    </submittedName>
</protein>
<feature type="region of interest" description="Disordered" evidence="1">
    <location>
        <begin position="1"/>
        <end position="38"/>
    </location>
</feature>
<keyword evidence="3" id="KW-1185">Reference proteome</keyword>
<organism evidence="2 3">
    <name type="scientific">Pelobates cultripes</name>
    <name type="common">Western spadefoot toad</name>
    <dbReference type="NCBI Taxonomy" id="61616"/>
    <lineage>
        <taxon>Eukaryota</taxon>
        <taxon>Metazoa</taxon>
        <taxon>Chordata</taxon>
        <taxon>Craniata</taxon>
        <taxon>Vertebrata</taxon>
        <taxon>Euteleostomi</taxon>
        <taxon>Amphibia</taxon>
        <taxon>Batrachia</taxon>
        <taxon>Anura</taxon>
        <taxon>Pelobatoidea</taxon>
        <taxon>Pelobatidae</taxon>
        <taxon>Pelobates</taxon>
    </lineage>
</organism>
<proteinExistence type="predicted"/>
<evidence type="ECO:0000313" key="2">
    <source>
        <dbReference type="EMBL" id="CAH2292507.1"/>
    </source>
</evidence>
<evidence type="ECO:0000313" key="3">
    <source>
        <dbReference type="Proteomes" id="UP001295444"/>
    </source>
</evidence>
<name>A0AAD1W7N0_PELCU</name>
<dbReference type="AlphaFoldDB" id="A0AAD1W7N0"/>
<feature type="compositionally biased region" description="Acidic residues" evidence="1">
    <location>
        <begin position="12"/>
        <end position="21"/>
    </location>
</feature>
<evidence type="ECO:0000256" key="1">
    <source>
        <dbReference type="SAM" id="MobiDB-lite"/>
    </source>
</evidence>
<gene>
    <name evidence="2" type="ORF">PECUL_23A049796</name>
</gene>